<name>A0ABU2FA81_9EURY</name>
<reference evidence="1 2" key="1">
    <citation type="submission" date="2022-06" db="EMBL/GenBank/DDBJ databases">
        <title>Haloarcula sp. a new haloarchaeum isolate from saline soil.</title>
        <authorList>
            <person name="Strakova D."/>
            <person name="Galisteo C."/>
            <person name="Sanchez-Porro C."/>
            <person name="Ventosa A."/>
        </authorList>
    </citation>
    <scope>NUCLEOTIDE SEQUENCE [LARGE SCALE GENOMIC DNA]</scope>
    <source>
        <strain evidence="1 2">S1CR25-12</strain>
    </source>
</reference>
<organism evidence="1 2">
    <name type="scientific">Haloarcula saliterrae</name>
    <dbReference type="NCBI Taxonomy" id="2950534"/>
    <lineage>
        <taxon>Archaea</taxon>
        <taxon>Methanobacteriati</taxon>
        <taxon>Methanobacteriota</taxon>
        <taxon>Stenosarchaea group</taxon>
        <taxon>Halobacteria</taxon>
        <taxon>Halobacteriales</taxon>
        <taxon>Haloarculaceae</taxon>
        <taxon>Haloarcula</taxon>
    </lineage>
</organism>
<dbReference type="Pfam" id="PF23958">
    <property type="entry name" value="DUF7287"/>
    <property type="match status" value="1"/>
</dbReference>
<gene>
    <name evidence="1" type="ORF">NDI56_07230</name>
</gene>
<dbReference type="Proteomes" id="UP001259659">
    <property type="component" value="Unassembled WGS sequence"/>
</dbReference>
<dbReference type="RefSeq" id="WP_310918770.1">
    <property type="nucleotide sequence ID" value="NZ_JAMQON010000001.1"/>
</dbReference>
<dbReference type="InterPro" id="IPR056613">
    <property type="entry name" value="DUF7287"/>
</dbReference>
<keyword evidence="2" id="KW-1185">Reference proteome</keyword>
<evidence type="ECO:0000313" key="2">
    <source>
        <dbReference type="Proteomes" id="UP001259659"/>
    </source>
</evidence>
<proteinExistence type="predicted"/>
<evidence type="ECO:0000313" key="1">
    <source>
        <dbReference type="EMBL" id="MDS0259182.1"/>
    </source>
</evidence>
<dbReference type="EMBL" id="JAMQON010000001">
    <property type="protein sequence ID" value="MDS0259182.1"/>
    <property type="molecule type" value="Genomic_DNA"/>
</dbReference>
<accession>A0ABU2FA81</accession>
<sequence length="155" mass="16685">MTVIGAFFFTQGGALAVYEGTSPGVEQPQADRIASYVVENYSTEGDRNVLRYDSGPGSIDVNLSRAQSAGATKELTSLIEAAGADVQSDRRTDPIVNVSIVNGTTLDSGDRTPAMDGSRLAWGEYRRSEPVTSSRVVQLTNYDCGTVCWVVVRIW</sequence>
<protein>
    <submittedName>
        <fullName evidence="1">Uncharacterized protein</fullName>
    </submittedName>
</protein>
<comment type="caution">
    <text evidence="1">The sequence shown here is derived from an EMBL/GenBank/DDBJ whole genome shotgun (WGS) entry which is preliminary data.</text>
</comment>